<dbReference type="InterPro" id="IPR011047">
    <property type="entry name" value="Quinoprotein_ADH-like_sf"/>
</dbReference>
<accession>A0A550JHY6</accession>
<organism evidence="1 2">
    <name type="scientific">Trichloromonas acetexigens</name>
    <dbReference type="NCBI Taxonomy" id="38815"/>
    <lineage>
        <taxon>Bacteria</taxon>
        <taxon>Pseudomonadati</taxon>
        <taxon>Thermodesulfobacteriota</taxon>
        <taxon>Desulfuromonadia</taxon>
        <taxon>Desulfuromonadales</taxon>
        <taxon>Trichloromonadaceae</taxon>
        <taxon>Trichloromonas</taxon>
    </lineage>
</organism>
<reference evidence="1 2" key="1">
    <citation type="submission" date="2019-07" db="EMBL/GenBank/DDBJ databases">
        <title>Insights of Desulfuromonas acetexigens electromicrobiology.</title>
        <authorList>
            <person name="Katuri K."/>
            <person name="Sapireddy V."/>
            <person name="Shaw D.R."/>
            <person name="Saikaly P."/>
        </authorList>
    </citation>
    <scope>NUCLEOTIDE SEQUENCE [LARGE SCALE GENOMIC DNA]</scope>
    <source>
        <strain evidence="1 2">2873</strain>
    </source>
</reference>
<dbReference type="AlphaFoldDB" id="A0A550JHY6"/>
<dbReference type="RefSeq" id="WP_092057108.1">
    <property type="nucleotide sequence ID" value="NZ_FOJJ01000023.1"/>
</dbReference>
<name>A0A550JHY6_9BACT</name>
<dbReference type="Proteomes" id="UP000317155">
    <property type="component" value="Unassembled WGS sequence"/>
</dbReference>
<protein>
    <submittedName>
        <fullName evidence="1">Uncharacterized protein</fullName>
    </submittedName>
</protein>
<evidence type="ECO:0000313" key="1">
    <source>
        <dbReference type="EMBL" id="TRO82796.1"/>
    </source>
</evidence>
<sequence length="1010" mass="106499">MRWIAVVVFLLGMASAGWGADWFVGDTAIYTEPGPASVPAANVLLLIERGVSEELLREALPAALAPWRDRVQVGLMVFGGGAPGGQLLLPVGDLAGEGDWQRFNDLLSFPAAENPEELTSTLAEALLDGIYYFERERPTATAPVAAAEFPASPIAAACQKNIFIVIAPGRDVGAAVAERTEHLSLADGDGDGYVADEVAARAYTGDLAAGWEDRQNLRTHALALAGEDALLRAVAEDGRGLYRNVANAAEIGAGLGEMLANLTAEAASSFTTPSLSSGAGLSTATPSRIYLSSFLPRSQKPWLGNLKKYAVDGEGRIVDKNGAVALCPDARDAGACAGTAAGDFKPGSVSFWSSRADGGIVTAGGAGEVLLSSEGRRLYANLSDQADLTHSANALTVANLSPARFGLSDAEATGRLLAYLHGTDVFDEDGDGMTDESRDWLLGDLLHARPTVVSYRRFPANAEAESDPAQNRTLIFVGGNDGMLHAFRDADGAELWAFIPDVLLPELAGLAGVAHGYFVDGTAVPFIYDRDGDGNIGPGPEQEVDDRDPAGMVDNGADDRVILLFGLRRGGGAYYALDVTIPERPKFLWKFDRETVGGDGRPLFPELGESWSEPRLARVRIGGAVRDVAFIGAGYDVAEDGRFGAVADYPQPSCPAVGAGPTTSEGHIGADQAIASGRGVYAFALATRDAQGVPLIASAPERVWGWTARDEARLDRPFPGEITVLDGDEDGFADRLYAVDLGGRLWRFTLGTDDPANWSGTLVFAPDPAAGLKAFSGLSLARSADRWLIAYGSGDRAHPLNTAVTDRFYLIRDQGLSDAAPITESALVDVTGDALQLEDSDEGARGELLAALLSEDCPGWMISLERLDQAGRPGGEKVLSAPLIFNRVVYFTTYMPDAPEALPPLPCVVGNPGRARLYAVDWRTGEAVLNFHPENDGEGADAANPRALGPRREVLRRADRGVALGAGLPSGIVTLLDGGEAELLVGAGGGLHRRSAPSGGLIFPLYWRQW</sequence>
<evidence type="ECO:0000313" key="2">
    <source>
        <dbReference type="Proteomes" id="UP000317155"/>
    </source>
</evidence>
<gene>
    <name evidence="1" type="ORF">FL622_06380</name>
</gene>
<proteinExistence type="predicted"/>
<keyword evidence="2" id="KW-1185">Reference proteome</keyword>
<dbReference type="OrthoDB" id="7156875at2"/>
<comment type="caution">
    <text evidence="1">The sequence shown here is derived from an EMBL/GenBank/DDBJ whole genome shotgun (WGS) entry which is preliminary data.</text>
</comment>
<dbReference type="EMBL" id="VJVV01000003">
    <property type="protein sequence ID" value="TRO82796.1"/>
    <property type="molecule type" value="Genomic_DNA"/>
</dbReference>
<dbReference type="SUPFAM" id="SSF50998">
    <property type="entry name" value="Quinoprotein alcohol dehydrogenase-like"/>
    <property type="match status" value="1"/>
</dbReference>